<reference evidence="10 11" key="1">
    <citation type="submission" date="2017-05" db="EMBL/GenBank/DDBJ databases">
        <title>Vagococcus spp. assemblies.</title>
        <authorList>
            <person name="Gulvik C.A."/>
        </authorList>
    </citation>
    <scope>NUCLEOTIDE SEQUENCE [LARGE SCALE GENOMIC DNA]</scope>
    <source>
        <strain evidence="10 11">LMG 24798</strain>
    </source>
</reference>
<protein>
    <recommendedName>
        <fullName evidence="2">protein-serine/threonine phosphatase</fullName>
        <ecNumber evidence="2">3.1.3.16</ecNumber>
    </recommendedName>
</protein>
<name>A0A430AUR6_9ENTE</name>
<dbReference type="SUPFAM" id="SSF81606">
    <property type="entry name" value="PP2C-like"/>
    <property type="match status" value="1"/>
</dbReference>
<proteinExistence type="predicted"/>
<dbReference type="PROSITE" id="PS51746">
    <property type="entry name" value="PPM_2"/>
    <property type="match status" value="1"/>
</dbReference>
<comment type="cofactor">
    <cofactor evidence="1">
        <name>Mn(2+)</name>
        <dbReference type="ChEBI" id="CHEBI:29035"/>
    </cofactor>
</comment>
<evidence type="ECO:0000256" key="7">
    <source>
        <dbReference type="ARBA" id="ARBA00047761"/>
    </source>
</evidence>
<dbReference type="InterPro" id="IPR015655">
    <property type="entry name" value="PP2C"/>
</dbReference>
<dbReference type="GO" id="GO:0046872">
    <property type="term" value="F:metal ion binding"/>
    <property type="evidence" value="ECO:0007669"/>
    <property type="project" value="UniProtKB-KW"/>
</dbReference>
<keyword evidence="4" id="KW-0378">Hydrolase</keyword>
<gene>
    <name evidence="10" type="ORF">CBF27_07530</name>
</gene>
<evidence type="ECO:0000256" key="5">
    <source>
        <dbReference type="ARBA" id="ARBA00022912"/>
    </source>
</evidence>
<evidence type="ECO:0000256" key="1">
    <source>
        <dbReference type="ARBA" id="ARBA00001936"/>
    </source>
</evidence>
<dbReference type="InterPro" id="IPR036457">
    <property type="entry name" value="PPM-type-like_dom_sf"/>
</dbReference>
<comment type="catalytic activity">
    <reaction evidence="7">
        <text>O-phospho-L-seryl-[protein] + H2O = L-seryl-[protein] + phosphate</text>
        <dbReference type="Rhea" id="RHEA:20629"/>
        <dbReference type="Rhea" id="RHEA-COMP:9863"/>
        <dbReference type="Rhea" id="RHEA-COMP:11604"/>
        <dbReference type="ChEBI" id="CHEBI:15377"/>
        <dbReference type="ChEBI" id="CHEBI:29999"/>
        <dbReference type="ChEBI" id="CHEBI:43474"/>
        <dbReference type="ChEBI" id="CHEBI:83421"/>
        <dbReference type="EC" id="3.1.3.16"/>
    </reaction>
</comment>
<dbReference type="FunFam" id="3.60.40.10:FF:000002">
    <property type="entry name" value="Serine/threonine phosphatase stp"/>
    <property type="match status" value="1"/>
</dbReference>
<dbReference type="Pfam" id="PF13672">
    <property type="entry name" value="PP2C_2"/>
    <property type="match status" value="1"/>
</dbReference>
<evidence type="ECO:0000256" key="2">
    <source>
        <dbReference type="ARBA" id="ARBA00013081"/>
    </source>
</evidence>
<keyword evidence="3" id="KW-0479">Metal-binding</keyword>
<keyword evidence="5" id="KW-0904">Protein phosphatase</keyword>
<dbReference type="PANTHER" id="PTHR47992">
    <property type="entry name" value="PROTEIN PHOSPHATASE"/>
    <property type="match status" value="1"/>
</dbReference>
<dbReference type="InterPro" id="IPR001932">
    <property type="entry name" value="PPM-type_phosphatase-like_dom"/>
</dbReference>
<dbReference type="EC" id="3.1.3.16" evidence="2"/>
<dbReference type="SMART" id="SM00331">
    <property type="entry name" value="PP2C_SIG"/>
    <property type="match status" value="1"/>
</dbReference>
<evidence type="ECO:0000313" key="11">
    <source>
        <dbReference type="Proteomes" id="UP000286773"/>
    </source>
</evidence>
<comment type="catalytic activity">
    <reaction evidence="8">
        <text>O-phospho-L-threonyl-[protein] + H2O = L-threonyl-[protein] + phosphate</text>
        <dbReference type="Rhea" id="RHEA:47004"/>
        <dbReference type="Rhea" id="RHEA-COMP:11060"/>
        <dbReference type="Rhea" id="RHEA-COMP:11605"/>
        <dbReference type="ChEBI" id="CHEBI:15377"/>
        <dbReference type="ChEBI" id="CHEBI:30013"/>
        <dbReference type="ChEBI" id="CHEBI:43474"/>
        <dbReference type="ChEBI" id="CHEBI:61977"/>
        <dbReference type="EC" id="3.1.3.16"/>
    </reaction>
</comment>
<dbReference type="EMBL" id="NGKC01000007">
    <property type="protein sequence ID" value="RSU11800.1"/>
    <property type="molecule type" value="Genomic_DNA"/>
</dbReference>
<keyword evidence="11" id="KW-1185">Reference proteome</keyword>
<dbReference type="GO" id="GO:0004722">
    <property type="term" value="F:protein serine/threonine phosphatase activity"/>
    <property type="evidence" value="ECO:0007669"/>
    <property type="project" value="UniProtKB-EC"/>
</dbReference>
<feature type="domain" description="PPM-type phosphatase" evidence="9">
    <location>
        <begin position="2"/>
        <end position="241"/>
    </location>
</feature>
<sequence length="250" mass="27090">MQISFQTNIGRKRKNNQDTVGIFLNQEDVSLAIVADGMGGHQAGDTASNLLVTNLGASWEQTVLSERDAVVDWLLTYIQKENTAIFQKGLNNPALFGMGTTIVAAIMLEKELILAHVGDSRAYLIRDNHISQLTEDHSLVNELVKAGEITAEMAATHPRRNVLTRSVGMPEEVEVDISFVAVSDGDKVLLCSDGLTNMLSDNNIKDIVLETTPLDDRVRTLIDEANEAGGSDNITVLLIEFAPASGEGTE</sequence>
<evidence type="ECO:0000256" key="4">
    <source>
        <dbReference type="ARBA" id="ARBA00022801"/>
    </source>
</evidence>
<dbReference type="Proteomes" id="UP000286773">
    <property type="component" value="Unassembled WGS sequence"/>
</dbReference>
<dbReference type="SMART" id="SM00332">
    <property type="entry name" value="PP2Cc"/>
    <property type="match status" value="1"/>
</dbReference>
<dbReference type="AlphaFoldDB" id="A0A430AUR6"/>
<evidence type="ECO:0000259" key="9">
    <source>
        <dbReference type="PROSITE" id="PS51746"/>
    </source>
</evidence>
<dbReference type="CDD" id="cd00143">
    <property type="entry name" value="PP2Cc"/>
    <property type="match status" value="1"/>
</dbReference>
<dbReference type="Gene3D" id="3.60.40.10">
    <property type="entry name" value="PPM-type phosphatase domain"/>
    <property type="match status" value="1"/>
</dbReference>
<accession>A0A430AUR6</accession>
<evidence type="ECO:0000256" key="3">
    <source>
        <dbReference type="ARBA" id="ARBA00022723"/>
    </source>
</evidence>
<keyword evidence="6" id="KW-0464">Manganese</keyword>
<dbReference type="OrthoDB" id="9801841at2"/>
<evidence type="ECO:0000313" key="10">
    <source>
        <dbReference type="EMBL" id="RSU11800.1"/>
    </source>
</evidence>
<dbReference type="NCBIfam" id="NF033484">
    <property type="entry name" value="Stp1_PP2C_phos"/>
    <property type="match status" value="1"/>
</dbReference>
<dbReference type="RefSeq" id="WP_126813711.1">
    <property type="nucleotide sequence ID" value="NZ_NGKC01000007.1"/>
</dbReference>
<evidence type="ECO:0000256" key="6">
    <source>
        <dbReference type="ARBA" id="ARBA00023211"/>
    </source>
</evidence>
<comment type="caution">
    <text evidence="10">The sequence shown here is derived from an EMBL/GenBank/DDBJ whole genome shotgun (WGS) entry which is preliminary data.</text>
</comment>
<organism evidence="10 11">
    <name type="scientific">Vagococcus acidifermentans</name>
    <dbReference type="NCBI Taxonomy" id="564710"/>
    <lineage>
        <taxon>Bacteria</taxon>
        <taxon>Bacillati</taxon>
        <taxon>Bacillota</taxon>
        <taxon>Bacilli</taxon>
        <taxon>Lactobacillales</taxon>
        <taxon>Enterococcaceae</taxon>
        <taxon>Vagococcus</taxon>
    </lineage>
</organism>
<evidence type="ECO:0000256" key="8">
    <source>
        <dbReference type="ARBA" id="ARBA00048336"/>
    </source>
</evidence>